<evidence type="ECO:0000259" key="3">
    <source>
        <dbReference type="Pfam" id="PF00149"/>
    </source>
</evidence>
<keyword evidence="1" id="KW-0479">Metal-binding</keyword>
<evidence type="ECO:0000256" key="1">
    <source>
        <dbReference type="ARBA" id="ARBA00022723"/>
    </source>
</evidence>
<dbReference type="SUPFAM" id="SSF56300">
    <property type="entry name" value="Metallo-dependent phosphatases"/>
    <property type="match status" value="1"/>
</dbReference>
<dbReference type="GO" id="GO:0008758">
    <property type="term" value="F:UDP-2,3-diacylglucosamine hydrolase activity"/>
    <property type="evidence" value="ECO:0007669"/>
    <property type="project" value="TreeGrafter"/>
</dbReference>
<dbReference type="RefSeq" id="WP_207857931.1">
    <property type="nucleotide sequence ID" value="NZ_JAFREP010000005.1"/>
</dbReference>
<reference evidence="4" key="1">
    <citation type="submission" date="2021-03" db="EMBL/GenBank/DDBJ databases">
        <authorList>
            <person name="Wang G."/>
        </authorList>
    </citation>
    <scope>NUCLEOTIDE SEQUENCE</scope>
    <source>
        <strain evidence="4">KCTC 12899</strain>
    </source>
</reference>
<dbReference type="GO" id="GO:0016020">
    <property type="term" value="C:membrane"/>
    <property type="evidence" value="ECO:0007669"/>
    <property type="project" value="GOC"/>
</dbReference>
<keyword evidence="5" id="KW-1185">Reference proteome</keyword>
<dbReference type="GO" id="GO:0009245">
    <property type="term" value="P:lipid A biosynthetic process"/>
    <property type="evidence" value="ECO:0007669"/>
    <property type="project" value="TreeGrafter"/>
</dbReference>
<protein>
    <submittedName>
        <fullName evidence="4">Metallophosphoesterase</fullName>
    </submittedName>
</protein>
<dbReference type="Pfam" id="PF00149">
    <property type="entry name" value="Metallophos"/>
    <property type="match status" value="1"/>
</dbReference>
<evidence type="ECO:0000256" key="2">
    <source>
        <dbReference type="ARBA" id="ARBA00022801"/>
    </source>
</evidence>
<name>A0A8J7U4G4_9BACT</name>
<sequence>MSFKSFQFIFPHYRRMERWFGGIAQWWLPKQPELHEIRLTTPRLTAPVTLVQLSDLHCAAWTREDYIKATVGLCLDIQPDLMVWTGDFFHSARKQIARVMPLFSPLHQAIPTFGVLGNHDFDDVLDELLPLLTGCGITFLRGEQRLLTCNGQPVWLGGIDDFFICKRDVPAAYFEQDRAVFRLLLSHQPDVVFRLPEDAVDLMLSGHLHGGQLNFPLVGPLYLPSPRGREFLDGRLTRHRGVPVHVNVGLGYTLMPLRINCPPAISVIRLEPDVAGANRHNVDSR</sequence>
<dbReference type="Gene3D" id="3.60.21.10">
    <property type="match status" value="1"/>
</dbReference>
<accession>A0A8J7U4G4</accession>
<dbReference type="PANTHER" id="PTHR31302:SF31">
    <property type="entry name" value="PHOSPHODIESTERASE YAEI"/>
    <property type="match status" value="1"/>
</dbReference>
<gene>
    <name evidence="4" type="ORF">J3U88_07330</name>
</gene>
<comment type="caution">
    <text evidence="4">The sequence shown here is derived from an EMBL/GenBank/DDBJ whole genome shotgun (WGS) entry which is preliminary data.</text>
</comment>
<dbReference type="InterPro" id="IPR051158">
    <property type="entry name" value="Metallophosphoesterase_sf"/>
</dbReference>
<dbReference type="Proteomes" id="UP000664417">
    <property type="component" value="Unassembled WGS sequence"/>
</dbReference>
<feature type="domain" description="Calcineurin-like phosphoesterase" evidence="3">
    <location>
        <begin position="49"/>
        <end position="210"/>
    </location>
</feature>
<organism evidence="4 5">
    <name type="scientific">Acanthopleuribacter pedis</name>
    <dbReference type="NCBI Taxonomy" id="442870"/>
    <lineage>
        <taxon>Bacteria</taxon>
        <taxon>Pseudomonadati</taxon>
        <taxon>Acidobacteriota</taxon>
        <taxon>Holophagae</taxon>
        <taxon>Acanthopleuribacterales</taxon>
        <taxon>Acanthopleuribacteraceae</taxon>
        <taxon>Acanthopleuribacter</taxon>
    </lineage>
</organism>
<dbReference type="GO" id="GO:0046872">
    <property type="term" value="F:metal ion binding"/>
    <property type="evidence" value="ECO:0007669"/>
    <property type="project" value="UniProtKB-KW"/>
</dbReference>
<evidence type="ECO:0000313" key="5">
    <source>
        <dbReference type="Proteomes" id="UP000664417"/>
    </source>
</evidence>
<dbReference type="EMBL" id="JAFREP010000005">
    <property type="protein sequence ID" value="MBO1318261.1"/>
    <property type="molecule type" value="Genomic_DNA"/>
</dbReference>
<evidence type="ECO:0000313" key="4">
    <source>
        <dbReference type="EMBL" id="MBO1318261.1"/>
    </source>
</evidence>
<dbReference type="PANTHER" id="PTHR31302">
    <property type="entry name" value="TRANSMEMBRANE PROTEIN WITH METALLOPHOSPHOESTERASE DOMAIN-RELATED"/>
    <property type="match status" value="1"/>
</dbReference>
<dbReference type="AlphaFoldDB" id="A0A8J7U4G4"/>
<dbReference type="InterPro" id="IPR004843">
    <property type="entry name" value="Calcineurin-like_PHP"/>
</dbReference>
<dbReference type="InterPro" id="IPR029052">
    <property type="entry name" value="Metallo-depent_PP-like"/>
</dbReference>
<keyword evidence="2" id="KW-0378">Hydrolase</keyword>
<proteinExistence type="predicted"/>